<dbReference type="Proteomes" id="UP000293865">
    <property type="component" value="Unassembled WGS sequence"/>
</dbReference>
<gene>
    <name evidence="1" type="ORF">ESP51_12235</name>
</gene>
<evidence type="ECO:0000313" key="1">
    <source>
        <dbReference type="EMBL" id="RXZ69409.1"/>
    </source>
</evidence>
<name>A0A4Q2KWR5_9MICO</name>
<dbReference type="AlphaFoldDB" id="A0A4Q2KWR5"/>
<keyword evidence="2" id="KW-1185">Reference proteome</keyword>
<protein>
    <submittedName>
        <fullName evidence="1">Uncharacterized protein</fullName>
    </submittedName>
</protein>
<comment type="caution">
    <text evidence="1">The sequence shown here is derived from an EMBL/GenBank/DDBJ whole genome shotgun (WGS) entry which is preliminary data.</text>
</comment>
<feature type="non-terminal residue" evidence="1">
    <location>
        <position position="171"/>
    </location>
</feature>
<dbReference type="EMBL" id="SDPN01000021">
    <property type="protein sequence ID" value="RXZ69409.1"/>
    <property type="molecule type" value="Genomic_DNA"/>
</dbReference>
<organism evidence="1 2">
    <name type="scientific">Agromyces albus</name>
    <dbReference type="NCBI Taxonomy" id="205332"/>
    <lineage>
        <taxon>Bacteria</taxon>
        <taxon>Bacillati</taxon>
        <taxon>Actinomycetota</taxon>
        <taxon>Actinomycetes</taxon>
        <taxon>Micrococcales</taxon>
        <taxon>Microbacteriaceae</taxon>
        <taxon>Agromyces</taxon>
    </lineage>
</organism>
<reference evidence="1 2" key="1">
    <citation type="submission" date="2019-01" db="EMBL/GenBank/DDBJ databases">
        <title>Agromyces.</title>
        <authorList>
            <person name="Li J."/>
        </authorList>
    </citation>
    <scope>NUCLEOTIDE SEQUENCE [LARGE SCALE GENOMIC DNA]</scope>
    <source>
        <strain evidence="1 2">DSM 15934</strain>
    </source>
</reference>
<sequence>MATYQHDPDAAWFAAVRGGVILVVPVEAASELATLWTDFASGDPTARVLDRLTAQGLGATPPFVLVVRDEGAGSARVVVRGPIVVRSGSTSIGGAGVSTWTERVIEGSGALSVEVEGAGERSSASLPIVEGVVPAISVSSEGIEAVAAAAGAGTAPAAAPAAAAPAALASA</sequence>
<evidence type="ECO:0000313" key="2">
    <source>
        <dbReference type="Proteomes" id="UP000293865"/>
    </source>
</evidence>
<proteinExistence type="predicted"/>
<accession>A0A4Q2KWR5</accession>